<proteinExistence type="predicted"/>
<keyword evidence="1" id="KW-1133">Transmembrane helix</keyword>
<name>A0A8J2XXL5_9BURK</name>
<keyword evidence="3" id="KW-1185">Reference proteome</keyword>
<dbReference type="AlphaFoldDB" id="A0A8J2XXL5"/>
<sequence length="246" mass="26354">MRSLLRRAQAHGRLRSTLSLNIALGFLAGYVDAFGFIALFGLFTAHITGNFVLLGAEMATPGHTFPLLKILALPAFIIGVALAKMIATRCQRKGSNALLALYAVEMVLLTVFMLVGLVAGPIEENMSGAAIFAGITGAMAMGVHGACGRLLLPELAPTVMMTGNVTQLVIDFIELLQGRGGKKARNRCAKHFWPMIAFGLGALIAAFACFRFGFQALLLPIVLLLVLGYAEARDARRQAERAPKRQ</sequence>
<dbReference type="PANTHER" id="PTHR37314">
    <property type="entry name" value="SLR0142 PROTEIN"/>
    <property type="match status" value="1"/>
</dbReference>
<dbReference type="Pfam" id="PF06912">
    <property type="entry name" value="DUF1275"/>
    <property type="match status" value="1"/>
</dbReference>
<reference evidence="2" key="2">
    <citation type="submission" date="2020-09" db="EMBL/GenBank/DDBJ databases">
        <authorList>
            <person name="Sun Q."/>
            <person name="Sedlacek I."/>
        </authorList>
    </citation>
    <scope>NUCLEOTIDE SEQUENCE</scope>
    <source>
        <strain evidence="2">CCM 7086</strain>
    </source>
</reference>
<dbReference type="InterPro" id="IPR010699">
    <property type="entry name" value="DUF1275"/>
</dbReference>
<feature type="transmembrane region" description="Helical" evidence="1">
    <location>
        <begin position="214"/>
        <end position="232"/>
    </location>
</feature>
<dbReference type="RefSeq" id="WP_188396362.1">
    <property type="nucleotide sequence ID" value="NZ_BMCG01000004.1"/>
</dbReference>
<keyword evidence="1" id="KW-0812">Transmembrane</keyword>
<dbReference type="EMBL" id="BMCG01000004">
    <property type="protein sequence ID" value="GGC13259.1"/>
    <property type="molecule type" value="Genomic_DNA"/>
</dbReference>
<evidence type="ECO:0000256" key="1">
    <source>
        <dbReference type="SAM" id="Phobius"/>
    </source>
</evidence>
<comment type="caution">
    <text evidence="2">The sequence shown here is derived from an EMBL/GenBank/DDBJ whole genome shotgun (WGS) entry which is preliminary data.</text>
</comment>
<dbReference type="PANTHER" id="PTHR37314:SF5">
    <property type="entry name" value="SLR0142 PROTEIN"/>
    <property type="match status" value="1"/>
</dbReference>
<organism evidence="2 3">
    <name type="scientific">Oxalicibacterium flavum</name>
    <dbReference type="NCBI Taxonomy" id="179467"/>
    <lineage>
        <taxon>Bacteria</taxon>
        <taxon>Pseudomonadati</taxon>
        <taxon>Pseudomonadota</taxon>
        <taxon>Betaproteobacteria</taxon>
        <taxon>Burkholderiales</taxon>
        <taxon>Oxalobacteraceae</taxon>
        <taxon>Oxalicibacterium</taxon>
    </lineage>
</organism>
<feature type="transmembrane region" description="Helical" evidence="1">
    <location>
        <begin position="192"/>
        <end position="208"/>
    </location>
</feature>
<feature type="transmembrane region" description="Helical" evidence="1">
    <location>
        <begin position="99"/>
        <end position="122"/>
    </location>
</feature>
<protein>
    <submittedName>
        <fullName evidence="2">DUF1275 family protein</fullName>
    </submittedName>
</protein>
<evidence type="ECO:0000313" key="2">
    <source>
        <dbReference type="EMBL" id="GGC13259.1"/>
    </source>
</evidence>
<feature type="transmembrane region" description="Helical" evidence="1">
    <location>
        <begin position="67"/>
        <end position="87"/>
    </location>
</feature>
<feature type="transmembrane region" description="Helical" evidence="1">
    <location>
        <begin position="20"/>
        <end position="47"/>
    </location>
</feature>
<gene>
    <name evidence="2" type="ORF">GCM10007205_22680</name>
</gene>
<evidence type="ECO:0000313" key="3">
    <source>
        <dbReference type="Proteomes" id="UP000620266"/>
    </source>
</evidence>
<feature type="transmembrane region" description="Helical" evidence="1">
    <location>
        <begin position="128"/>
        <end position="152"/>
    </location>
</feature>
<reference evidence="2" key="1">
    <citation type="journal article" date="2014" name="Int. J. Syst. Evol. Microbiol.">
        <title>Complete genome sequence of Corynebacterium casei LMG S-19264T (=DSM 44701T), isolated from a smear-ripened cheese.</title>
        <authorList>
            <consortium name="US DOE Joint Genome Institute (JGI-PGF)"/>
            <person name="Walter F."/>
            <person name="Albersmeier A."/>
            <person name="Kalinowski J."/>
            <person name="Ruckert C."/>
        </authorList>
    </citation>
    <scope>NUCLEOTIDE SEQUENCE</scope>
    <source>
        <strain evidence="2">CCM 7086</strain>
    </source>
</reference>
<dbReference type="Proteomes" id="UP000620266">
    <property type="component" value="Unassembled WGS sequence"/>
</dbReference>
<keyword evidence="1" id="KW-0472">Membrane</keyword>
<accession>A0A8J2XXL5</accession>